<name>A0A9N8EG13_9STRA</name>
<sequence>MFLDASPHVRVHVFDNTTFAQARIMDHLKARHGPRRLEHHMGDPCETVPVRLSPVQKDNKPMITCDILFGSNPSCLEDNLDLAQNAPCGALLTSMATKKLRDPLVYFGVNTQWQRLKRKGCVRDITCFASDNKTNKANKFCMAVTTAKCQKLKRLRKDNNCETSAIAQLTKRIVLGRVCPSHEVRIPEPMRQQTSAQFASVKKPTKEATAKTG</sequence>
<reference evidence="2" key="1">
    <citation type="submission" date="2020-06" db="EMBL/GenBank/DDBJ databases">
        <authorList>
            <consortium name="Plant Systems Biology data submission"/>
        </authorList>
    </citation>
    <scope>NUCLEOTIDE SEQUENCE</scope>
    <source>
        <strain evidence="2">D6</strain>
    </source>
</reference>
<gene>
    <name evidence="2" type="ORF">SEMRO_938_G222260.1</name>
</gene>
<organism evidence="2 3">
    <name type="scientific">Seminavis robusta</name>
    <dbReference type="NCBI Taxonomy" id="568900"/>
    <lineage>
        <taxon>Eukaryota</taxon>
        <taxon>Sar</taxon>
        <taxon>Stramenopiles</taxon>
        <taxon>Ochrophyta</taxon>
        <taxon>Bacillariophyta</taxon>
        <taxon>Bacillariophyceae</taxon>
        <taxon>Bacillariophycidae</taxon>
        <taxon>Naviculales</taxon>
        <taxon>Naviculaceae</taxon>
        <taxon>Seminavis</taxon>
    </lineage>
</organism>
<dbReference type="AlphaFoldDB" id="A0A9N8EG13"/>
<comment type="caution">
    <text evidence="2">The sequence shown here is derived from an EMBL/GenBank/DDBJ whole genome shotgun (WGS) entry which is preliminary data.</text>
</comment>
<protein>
    <submittedName>
        <fullName evidence="2">Uncharacterized protein</fullName>
    </submittedName>
</protein>
<feature type="region of interest" description="Disordered" evidence="1">
    <location>
        <begin position="189"/>
        <end position="213"/>
    </location>
</feature>
<evidence type="ECO:0000256" key="1">
    <source>
        <dbReference type="SAM" id="MobiDB-lite"/>
    </source>
</evidence>
<accession>A0A9N8EG13</accession>
<evidence type="ECO:0000313" key="2">
    <source>
        <dbReference type="EMBL" id="CAB9518474.1"/>
    </source>
</evidence>
<dbReference type="Proteomes" id="UP001153069">
    <property type="component" value="Unassembled WGS sequence"/>
</dbReference>
<feature type="compositionally biased region" description="Basic and acidic residues" evidence="1">
    <location>
        <begin position="204"/>
        <end position="213"/>
    </location>
</feature>
<keyword evidence="3" id="KW-1185">Reference proteome</keyword>
<evidence type="ECO:0000313" key="3">
    <source>
        <dbReference type="Proteomes" id="UP001153069"/>
    </source>
</evidence>
<proteinExistence type="predicted"/>
<dbReference type="EMBL" id="CAICTM010000936">
    <property type="protein sequence ID" value="CAB9518474.1"/>
    <property type="molecule type" value="Genomic_DNA"/>
</dbReference>
<dbReference type="OrthoDB" id="419048at2759"/>